<keyword evidence="1" id="KW-0812">Transmembrane</keyword>
<gene>
    <name evidence="2" type="ORF">L3Y34_007184</name>
</gene>
<evidence type="ECO:0000313" key="3">
    <source>
        <dbReference type="Proteomes" id="UP000827892"/>
    </source>
</evidence>
<organism evidence="2 3">
    <name type="scientific">Caenorhabditis briggsae</name>
    <dbReference type="NCBI Taxonomy" id="6238"/>
    <lineage>
        <taxon>Eukaryota</taxon>
        <taxon>Metazoa</taxon>
        <taxon>Ecdysozoa</taxon>
        <taxon>Nematoda</taxon>
        <taxon>Chromadorea</taxon>
        <taxon>Rhabditida</taxon>
        <taxon>Rhabditina</taxon>
        <taxon>Rhabditomorpha</taxon>
        <taxon>Rhabditoidea</taxon>
        <taxon>Rhabditidae</taxon>
        <taxon>Peloderinae</taxon>
        <taxon>Caenorhabditis</taxon>
    </lineage>
</organism>
<evidence type="ECO:0008006" key="4">
    <source>
        <dbReference type="Google" id="ProtNLM"/>
    </source>
</evidence>
<dbReference type="PANTHER" id="PTHR45907">
    <property type="entry name" value="SERPENTINE RECEPTOR, CLASS J"/>
    <property type="match status" value="1"/>
</dbReference>
<proteinExistence type="predicted"/>
<sequence>MTASLADTLVPVCVHTHRYATMVFTVDGPFAERSRISEILVACRCAFISGTYGILNAHFIYRFLSLKYDKFVNHYFKPWGLVSAVFLVILHWVMWAVATDFAMGSVEESREYVRQSFEDFFNANMTNLNILVAVFSEVSPNVMYRSWFGNIFATVVSSYSIVLYFALWYKIMSYLTDGVSYMSPKTIQMQKRLFWALSIQTAIPICVSFMPCALALYGSAFRIDFGSFSNITASITVSTFPFLDPLAIICVYTYRYATVVFLTDGPFEERSRIGDFLVAARCAFISGTYGILNAHFLYRFMSLRYNYIILEFFNPYGLILSVYWVLIHWTLWMIVNDTLMTSDPELRDYVKIEFEQYYNVHIEDVNIKMVVFSEVSDDLVYRSWIGTICETLLASYSINLYFILGYKIMSRLNKGLSTMSNKTLQIQRRLFWALFIQTAIPVCVSFTPCTVSLYSSAFRVDFMSHFNWVASVAVSTFSLFDPLAVILCLPALRNRFFLIFGIDLKSSSTNQIPSIIRL</sequence>
<feature type="transmembrane region" description="Helical" evidence="1">
    <location>
        <begin position="312"/>
        <end position="335"/>
    </location>
</feature>
<keyword evidence="1" id="KW-1133">Transmembrane helix</keyword>
<evidence type="ECO:0000313" key="2">
    <source>
        <dbReference type="EMBL" id="ULT87823.1"/>
    </source>
</evidence>
<feature type="transmembrane region" description="Helical" evidence="1">
    <location>
        <begin position="76"/>
        <end position="98"/>
    </location>
</feature>
<dbReference type="PANTHER" id="PTHR45907:SF9">
    <property type="entry name" value="SERPENTINE RECEPTOR, CLASS J"/>
    <property type="match status" value="1"/>
</dbReference>
<dbReference type="Pfam" id="PF10318">
    <property type="entry name" value="7TM_GPCR_Srh"/>
    <property type="match status" value="1"/>
</dbReference>
<feature type="transmembrane region" description="Helical" evidence="1">
    <location>
        <begin position="193"/>
        <end position="217"/>
    </location>
</feature>
<feature type="transmembrane region" description="Helical" evidence="1">
    <location>
        <begin position="430"/>
        <end position="454"/>
    </location>
</feature>
<dbReference type="InterPro" id="IPR019422">
    <property type="entry name" value="7TM_GPCR_serpentine_rcpt_Srh"/>
</dbReference>
<name>A0AAE9A3C0_CAEBR</name>
<protein>
    <recommendedName>
        <fullName evidence="4">G protein-coupled receptor</fullName>
    </recommendedName>
</protein>
<feature type="transmembrane region" description="Helical" evidence="1">
    <location>
        <begin position="39"/>
        <end position="64"/>
    </location>
</feature>
<feature type="transmembrane region" description="Helical" evidence="1">
    <location>
        <begin position="466"/>
        <end position="492"/>
    </location>
</feature>
<reference evidence="2 3" key="1">
    <citation type="submission" date="2022-02" db="EMBL/GenBank/DDBJ databases">
        <title>Chromosome-level reference genomes for two strains of Caenorhabditis briggsae: an improved platform for comparative genomics.</title>
        <authorList>
            <person name="Stevens L."/>
            <person name="Andersen E.C."/>
        </authorList>
    </citation>
    <scope>NUCLEOTIDE SEQUENCE [LARGE SCALE GENOMIC DNA]</scope>
    <source>
        <strain evidence="2">QX1410_ONT</strain>
        <tissue evidence="2">Whole-organism</tissue>
    </source>
</reference>
<keyword evidence="1" id="KW-0472">Membrane</keyword>
<dbReference type="AlphaFoldDB" id="A0AAE9A3C0"/>
<feature type="transmembrane region" description="Helical" evidence="1">
    <location>
        <begin position="276"/>
        <end position="300"/>
    </location>
</feature>
<evidence type="ECO:0000256" key="1">
    <source>
        <dbReference type="SAM" id="Phobius"/>
    </source>
</evidence>
<dbReference type="Pfam" id="PF10319">
    <property type="entry name" value="7TM_GPCR_Srj"/>
    <property type="match status" value="1"/>
</dbReference>
<dbReference type="Proteomes" id="UP000827892">
    <property type="component" value="Chromosome V"/>
</dbReference>
<dbReference type="InterPro" id="IPR019423">
    <property type="entry name" value="7TM_GPCR_serpentine_rcpt_Srj"/>
</dbReference>
<feature type="transmembrane region" description="Helical" evidence="1">
    <location>
        <begin position="384"/>
        <end position="409"/>
    </location>
</feature>
<feature type="transmembrane region" description="Helical" evidence="1">
    <location>
        <begin position="147"/>
        <end position="172"/>
    </location>
</feature>
<accession>A0AAE9A3C0</accession>
<dbReference type="EMBL" id="CP090895">
    <property type="protein sequence ID" value="ULT87823.1"/>
    <property type="molecule type" value="Genomic_DNA"/>
</dbReference>